<feature type="region of interest" description="Disordered" evidence="6">
    <location>
        <begin position="181"/>
        <end position="217"/>
    </location>
</feature>
<dbReference type="CDD" id="cd00495">
    <property type="entry name" value="Ribosomal_L25_TL5_CTC"/>
    <property type="match status" value="1"/>
</dbReference>
<dbReference type="Pfam" id="PF14693">
    <property type="entry name" value="Ribosomal_TL5_C"/>
    <property type="match status" value="1"/>
</dbReference>
<proteinExistence type="inferred from homology"/>
<evidence type="ECO:0000256" key="6">
    <source>
        <dbReference type="SAM" id="MobiDB-lite"/>
    </source>
</evidence>
<dbReference type="Proteomes" id="UP000830167">
    <property type="component" value="Chromosome"/>
</dbReference>
<dbReference type="HAMAP" id="MF_01334">
    <property type="entry name" value="Ribosomal_bL25_CTC"/>
    <property type="match status" value="1"/>
</dbReference>
<dbReference type="InterPro" id="IPR029751">
    <property type="entry name" value="Ribosomal_L25_dom"/>
</dbReference>
<keyword evidence="1 5" id="KW-0699">rRNA-binding</keyword>
<dbReference type="GO" id="GO:0005840">
    <property type="term" value="C:ribosome"/>
    <property type="evidence" value="ECO:0007669"/>
    <property type="project" value="UniProtKB-KW"/>
</dbReference>
<dbReference type="EMBL" id="CP089291">
    <property type="protein sequence ID" value="UOF91814.1"/>
    <property type="molecule type" value="Genomic_DNA"/>
</dbReference>
<dbReference type="NCBIfam" id="TIGR00731">
    <property type="entry name" value="bL25_bact_ctc"/>
    <property type="match status" value="1"/>
</dbReference>
<dbReference type="Gene3D" id="2.40.240.10">
    <property type="entry name" value="Ribosomal Protein L25, Chain P"/>
    <property type="match status" value="1"/>
</dbReference>
<dbReference type="InterPro" id="IPR037121">
    <property type="entry name" value="Ribosomal_bL25_C"/>
</dbReference>
<keyword evidence="2 5" id="KW-0694">RNA-binding</keyword>
<keyword evidence="4 5" id="KW-0687">Ribonucleoprotein</keyword>
<dbReference type="PANTHER" id="PTHR33284">
    <property type="entry name" value="RIBOSOMAL PROTEIN L25/GLN-TRNA SYNTHETASE, ANTI-CODON-BINDING DOMAIN-CONTAINING PROTEIN"/>
    <property type="match status" value="1"/>
</dbReference>
<dbReference type="InterPro" id="IPR020056">
    <property type="entry name" value="Rbsml_bL25/Gln-tRNA_synth_N"/>
</dbReference>
<keyword evidence="3 5" id="KW-0689">Ribosomal protein</keyword>
<protein>
    <recommendedName>
        <fullName evidence="5">Large ribosomal subunit protein bL25</fullName>
    </recommendedName>
    <alternativeName>
        <fullName evidence="5">General stress protein CTC</fullName>
    </alternativeName>
</protein>
<sequence>MEAMVLQVQPRAGLKRGDTRRIRRLGDIPAVIYGKQQQPKMIVVNGVQVRQLHMGNHGFVELQMADGGELHALIKEVQRDPITYQILHIDFHAVSLTEPVEAEVQLFLNGLEKVEKRGGIIQQQLREVRIRCLPADVPEYLMLDISDLDIGDHLTCMDIPLPTNVKLRSEPDEVVVNVVTTRAGETGQVPEDETPGVLKDRDNKGVSSDGLETPVKA</sequence>
<comment type="similarity">
    <text evidence="5">Belongs to the bacterial ribosomal protein bL25 family. CTC subfamily.</text>
</comment>
<evidence type="ECO:0000256" key="3">
    <source>
        <dbReference type="ARBA" id="ARBA00022980"/>
    </source>
</evidence>
<dbReference type="InterPro" id="IPR020930">
    <property type="entry name" value="Ribosomal_uL5_bac-type"/>
</dbReference>
<evidence type="ECO:0000256" key="5">
    <source>
        <dbReference type="HAMAP-Rule" id="MF_01334"/>
    </source>
</evidence>
<organism evidence="9 10">
    <name type="scientific">Fodinisporobacter ferrooxydans</name>
    <dbReference type="NCBI Taxonomy" id="2901836"/>
    <lineage>
        <taxon>Bacteria</taxon>
        <taxon>Bacillati</taxon>
        <taxon>Bacillota</taxon>
        <taxon>Bacilli</taxon>
        <taxon>Bacillales</taxon>
        <taxon>Alicyclobacillaceae</taxon>
        <taxon>Fodinisporobacter</taxon>
    </lineage>
</organism>
<comment type="subunit">
    <text evidence="5">Part of the 50S ribosomal subunit; part of the 5S rRNA/L5/L18/L25 subcomplex. Contacts the 5S rRNA. Binds to the 5S rRNA independently of L5 and L18.</text>
</comment>
<evidence type="ECO:0000313" key="10">
    <source>
        <dbReference type="Proteomes" id="UP000830167"/>
    </source>
</evidence>
<keyword evidence="10" id="KW-1185">Reference proteome</keyword>
<dbReference type="InterPro" id="IPR001021">
    <property type="entry name" value="Ribosomal_bL25_long"/>
</dbReference>
<evidence type="ECO:0000256" key="4">
    <source>
        <dbReference type="ARBA" id="ARBA00023274"/>
    </source>
</evidence>
<evidence type="ECO:0000313" key="9">
    <source>
        <dbReference type="EMBL" id="UOF91814.1"/>
    </source>
</evidence>
<dbReference type="RefSeq" id="WP_347438503.1">
    <property type="nucleotide sequence ID" value="NZ_CP089291.1"/>
</dbReference>
<evidence type="ECO:0000256" key="2">
    <source>
        <dbReference type="ARBA" id="ARBA00022884"/>
    </source>
</evidence>
<feature type="domain" description="Large ribosomal subunit protein bL25 beta" evidence="8">
    <location>
        <begin position="100"/>
        <end position="181"/>
    </location>
</feature>
<evidence type="ECO:0000259" key="7">
    <source>
        <dbReference type="Pfam" id="PF01386"/>
    </source>
</evidence>
<evidence type="ECO:0000256" key="1">
    <source>
        <dbReference type="ARBA" id="ARBA00022730"/>
    </source>
</evidence>
<gene>
    <name evidence="5" type="primary">rplY</name>
    <name evidence="5" type="synonym">ctc</name>
    <name evidence="9" type="ORF">LSG31_06120</name>
</gene>
<feature type="domain" description="Large ribosomal subunit protein bL25 L25" evidence="7">
    <location>
        <begin position="6"/>
        <end position="91"/>
    </location>
</feature>
<comment type="function">
    <text evidence="5">This is one of the proteins that binds to the 5S RNA in the ribosome where it forms part of the central protuberance.</text>
</comment>
<reference evidence="9" key="1">
    <citation type="submission" date="2021-12" db="EMBL/GenBank/DDBJ databases">
        <title>Alicyclobacillaceae gen. nov., sp. nov., isolated from chalcocite enrichment system.</title>
        <authorList>
            <person name="Jiang Z."/>
        </authorList>
    </citation>
    <scope>NUCLEOTIDE SEQUENCE</scope>
    <source>
        <strain evidence="9">MYW30-H2</strain>
    </source>
</reference>
<evidence type="ECO:0000259" key="8">
    <source>
        <dbReference type="Pfam" id="PF14693"/>
    </source>
</evidence>
<dbReference type="SUPFAM" id="SSF50715">
    <property type="entry name" value="Ribosomal protein L25-like"/>
    <property type="match status" value="1"/>
</dbReference>
<dbReference type="Pfam" id="PF01386">
    <property type="entry name" value="Ribosomal_L25p"/>
    <property type="match status" value="1"/>
</dbReference>
<dbReference type="PANTHER" id="PTHR33284:SF1">
    <property type="entry name" value="RIBOSOMAL PROTEIN L25_GLN-TRNA SYNTHETASE, ANTI-CODON-BINDING DOMAIN-CONTAINING PROTEIN"/>
    <property type="match status" value="1"/>
</dbReference>
<dbReference type="Gene3D" id="2.170.120.20">
    <property type="entry name" value="Ribosomal protein L25, beta domain"/>
    <property type="match status" value="1"/>
</dbReference>
<name>A0ABY4CNH5_9BACL</name>
<accession>A0ABY4CNH5</accession>
<dbReference type="InterPro" id="IPR011035">
    <property type="entry name" value="Ribosomal_bL25/Gln-tRNA_synth"/>
</dbReference>
<dbReference type="InterPro" id="IPR020057">
    <property type="entry name" value="Ribosomal_bL25_b-dom"/>
</dbReference>